<keyword evidence="2" id="KW-1185">Reference proteome</keyword>
<dbReference type="Proteomes" id="UP000789525">
    <property type="component" value="Unassembled WGS sequence"/>
</dbReference>
<dbReference type="EMBL" id="CAJVPT010009009">
    <property type="protein sequence ID" value="CAG8557732.1"/>
    <property type="molecule type" value="Genomic_DNA"/>
</dbReference>
<sequence>MNSTFFGNLSQNFLSLLEKNDEHNVIIETGEDSHPFRAHTSVLCCRCPQLYDELKNVKENTKNIRIVKKPNISTKVFDIVIKDDLTLLQNFYNDIILRKPEVIFDSGDFKKLDEATLASILKRDDLQLEETKIWNHLIEWGIARTPDLPEDVNKWKNKDFDALKERLKLCLPHIRFFQIPIENISPYKQILDPQLWIDIWSKSNMVPDLQIVSSILPPRNILSKQTLVENVSNIMTNEHIAEIASWIDKKESPYKITENPYELKLLLRKDGKNFSINDFWKSCNREQNLIVILKVRETNEILGGYNPIGWSIPSDDWHYAKTYGSFIFSLKNGNMKRSILSKVKHAKAAIINNRDYGPRFGATDLSMYVGPRRELLYFCRQQNYEKPIRNSAQNFDISHIEVFKISKNSRTETSNKLCA</sequence>
<organism evidence="1 2">
    <name type="scientific">Acaulospora colombiana</name>
    <dbReference type="NCBI Taxonomy" id="27376"/>
    <lineage>
        <taxon>Eukaryota</taxon>
        <taxon>Fungi</taxon>
        <taxon>Fungi incertae sedis</taxon>
        <taxon>Mucoromycota</taxon>
        <taxon>Glomeromycotina</taxon>
        <taxon>Glomeromycetes</taxon>
        <taxon>Diversisporales</taxon>
        <taxon>Acaulosporaceae</taxon>
        <taxon>Acaulospora</taxon>
    </lineage>
</organism>
<gene>
    <name evidence="1" type="ORF">ACOLOM_LOCUS5109</name>
</gene>
<comment type="caution">
    <text evidence="1">The sequence shown here is derived from an EMBL/GenBank/DDBJ whole genome shotgun (WGS) entry which is preliminary data.</text>
</comment>
<evidence type="ECO:0000313" key="1">
    <source>
        <dbReference type="EMBL" id="CAG8557732.1"/>
    </source>
</evidence>
<reference evidence="1" key="1">
    <citation type="submission" date="2021-06" db="EMBL/GenBank/DDBJ databases">
        <authorList>
            <person name="Kallberg Y."/>
            <person name="Tangrot J."/>
            <person name="Rosling A."/>
        </authorList>
    </citation>
    <scope>NUCLEOTIDE SEQUENCE</scope>
    <source>
        <strain evidence="1">CL356</strain>
    </source>
</reference>
<evidence type="ECO:0000313" key="2">
    <source>
        <dbReference type="Proteomes" id="UP000789525"/>
    </source>
</evidence>
<name>A0ACA9LZP3_9GLOM</name>
<accession>A0ACA9LZP3</accession>
<proteinExistence type="predicted"/>
<protein>
    <submittedName>
        <fullName evidence="1">6460_t:CDS:1</fullName>
    </submittedName>
</protein>